<comment type="caution">
    <text evidence="2">The sequence shown here is derived from an EMBL/GenBank/DDBJ whole genome shotgun (WGS) entry which is preliminary data.</text>
</comment>
<reference evidence="2 3" key="1">
    <citation type="submission" date="2024-11" db="EMBL/GenBank/DDBJ databases">
        <title>A near-complete genome assembly of Cinchona calisaya.</title>
        <authorList>
            <person name="Lian D.C."/>
            <person name="Zhao X.W."/>
            <person name="Wei L."/>
        </authorList>
    </citation>
    <scope>NUCLEOTIDE SEQUENCE [LARGE SCALE GENOMIC DNA]</scope>
    <source>
        <tissue evidence="2">Nenye</tissue>
    </source>
</reference>
<gene>
    <name evidence="2" type="ORF">ACH5RR_000690</name>
</gene>
<evidence type="ECO:0000256" key="1">
    <source>
        <dbReference type="SAM" id="MobiDB-lite"/>
    </source>
</evidence>
<sequence length="167" mass="18270">MLRQVNDGYKGAAKQSRQSKIEGGFDQEICQAEYVVLSNWCAKNVVATNENAESVKSKEIEETYEKNVQNGAHKEKAKAGTATDNLIDNTSPKDAKGTNEASSSDQTMDIFELFGLTKAQIEFFPNLVLSKEDLNISLSEMGTLVQIQATNATLEPPSGHKEKGKLI</sequence>
<feature type="region of interest" description="Disordered" evidence="1">
    <location>
        <begin position="67"/>
        <end position="104"/>
    </location>
</feature>
<evidence type="ECO:0000313" key="3">
    <source>
        <dbReference type="Proteomes" id="UP001630127"/>
    </source>
</evidence>
<protein>
    <submittedName>
        <fullName evidence="2">Uncharacterized protein</fullName>
    </submittedName>
</protein>
<proteinExistence type="predicted"/>
<evidence type="ECO:0000313" key="2">
    <source>
        <dbReference type="EMBL" id="KAL3537324.1"/>
    </source>
</evidence>
<accession>A0ABD3B1H2</accession>
<keyword evidence="3" id="KW-1185">Reference proteome</keyword>
<name>A0ABD3B1H2_9GENT</name>
<dbReference type="AlphaFoldDB" id="A0ABD3B1H2"/>
<organism evidence="2 3">
    <name type="scientific">Cinchona calisaya</name>
    <dbReference type="NCBI Taxonomy" id="153742"/>
    <lineage>
        <taxon>Eukaryota</taxon>
        <taxon>Viridiplantae</taxon>
        <taxon>Streptophyta</taxon>
        <taxon>Embryophyta</taxon>
        <taxon>Tracheophyta</taxon>
        <taxon>Spermatophyta</taxon>
        <taxon>Magnoliopsida</taxon>
        <taxon>eudicotyledons</taxon>
        <taxon>Gunneridae</taxon>
        <taxon>Pentapetalae</taxon>
        <taxon>asterids</taxon>
        <taxon>lamiids</taxon>
        <taxon>Gentianales</taxon>
        <taxon>Rubiaceae</taxon>
        <taxon>Cinchonoideae</taxon>
        <taxon>Cinchoneae</taxon>
        <taxon>Cinchona</taxon>
    </lineage>
</organism>
<dbReference type="EMBL" id="JBJUIK010000001">
    <property type="protein sequence ID" value="KAL3537324.1"/>
    <property type="molecule type" value="Genomic_DNA"/>
</dbReference>
<dbReference type="Proteomes" id="UP001630127">
    <property type="component" value="Unassembled WGS sequence"/>
</dbReference>